<proteinExistence type="predicted"/>
<accession>A0AAW2YJL8</accession>
<dbReference type="PANTHER" id="PTHR35309:SF4">
    <property type="entry name" value="TOCOPHEROL CYCLASE"/>
    <property type="match status" value="1"/>
</dbReference>
<dbReference type="InterPro" id="IPR025893">
    <property type="entry name" value="Tocopherol_cyclase"/>
</dbReference>
<reference evidence="2 3" key="1">
    <citation type="submission" date="2024-03" db="EMBL/GenBank/DDBJ databases">
        <title>The Acrasis kona genome and developmental transcriptomes reveal deep origins of eukaryotic multicellular pathways.</title>
        <authorList>
            <person name="Sheikh S."/>
            <person name="Fu C.-J."/>
            <person name="Brown M.W."/>
            <person name="Baldauf S.L."/>
        </authorList>
    </citation>
    <scope>NUCLEOTIDE SEQUENCE [LARGE SCALE GENOMIC DNA]</scope>
    <source>
        <strain evidence="2 3">ATCC MYA-3509</strain>
    </source>
</reference>
<dbReference type="EMBL" id="JAOPGA020000151">
    <property type="protein sequence ID" value="KAL0477203.1"/>
    <property type="molecule type" value="Genomic_DNA"/>
</dbReference>
<sequence length="391" mass="43856">MMKLVLLCFVAVLSYSYCSEYDPHVFKKAGPWFEGWYTRITDHANERSLAVINAMFLNKNTSTSGYLALMFHDNRGEAMEVWEAFPSELDVSLCDDREVTKNPDLKTPPCFRWNAKGSTECEGSMIQTGPRSDYNFTVSLKSKSASNRGATITFTATEPTMWDDSGLGPEGIADKIPLLGLYWFVYSLGSKTTYEFQSFTVDSRGARQYDRKLKGSGIAHQEKNWGDAFPKAWIWAESVNANNTVHFALAGGPKKIPFTPFEPVLWLVGYRSPKVGAWNFKPQNLLTTGFKPVIEPCKGVFNMTIESFTKRLAVNIVAKPTTFKNCLFGPTEEGFQPMCLESFVAHLRVEAFVKEAGSWKLVDKQELPYSALEFGGKYTCKPCVPENLLGN</sequence>
<keyword evidence="3" id="KW-1185">Reference proteome</keyword>
<protein>
    <submittedName>
        <fullName evidence="2">SDX1</fullName>
    </submittedName>
</protein>
<gene>
    <name evidence="2" type="ORF">AKO1_005901</name>
</gene>
<name>A0AAW2YJL8_9EUKA</name>
<dbReference type="AlphaFoldDB" id="A0AAW2YJL8"/>
<evidence type="ECO:0000313" key="3">
    <source>
        <dbReference type="Proteomes" id="UP001431209"/>
    </source>
</evidence>
<evidence type="ECO:0000256" key="1">
    <source>
        <dbReference type="SAM" id="SignalP"/>
    </source>
</evidence>
<dbReference type="PANTHER" id="PTHR35309">
    <property type="match status" value="1"/>
</dbReference>
<keyword evidence="1" id="KW-0732">Signal</keyword>
<feature type="chain" id="PRO_5043598729" evidence="1">
    <location>
        <begin position="19"/>
        <end position="391"/>
    </location>
</feature>
<dbReference type="Proteomes" id="UP001431209">
    <property type="component" value="Unassembled WGS sequence"/>
</dbReference>
<dbReference type="GO" id="GO:0009976">
    <property type="term" value="F:tocopherol cyclase activity"/>
    <property type="evidence" value="ECO:0007669"/>
    <property type="project" value="InterPro"/>
</dbReference>
<feature type="signal peptide" evidence="1">
    <location>
        <begin position="1"/>
        <end position="18"/>
    </location>
</feature>
<evidence type="ECO:0000313" key="2">
    <source>
        <dbReference type="EMBL" id="KAL0477203.1"/>
    </source>
</evidence>
<comment type="caution">
    <text evidence="2">The sequence shown here is derived from an EMBL/GenBank/DDBJ whole genome shotgun (WGS) entry which is preliminary data.</text>
</comment>
<dbReference type="Pfam" id="PF14249">
    <property type="entry name" value="Tocopherol_cycl"/>
    <property type="match status" value="1"/>
</dbReference>
<organism evidence="2 3">
    <name type="scientific">Acrasis kona</name>
    <dbReference type="NCBI Taxonomy" id="1008807"/>
    <lineage>
        <taxon>Eukaryota</taxon>
        <taxon>Discoba</taxon>
        <taxon>Heterolobosea</taxon>
        <taxon>Tetramitia</taxon>
        <taxon>Eutetramitia</taxon>
        <taxon>Acrasidae</taxon>
        <taxon>Acrasis</taxon>
    </lineage>
</organism>